<gene>
    <name evidence="2" type="ORF">CDAR_585471</name>
</gene>
<protein>
    <submittedName>
        <fullName evidence="2">Uncharacterized protein</fullName>
    </submittedName>
</protein>
<keyword evidence="3" id="KW-1185">Reference proteome</keyword>
<dbReference type="AlphaFoldDB" id="A0AAV4X1E8"/>
<accession>A0AAV4X1E8</accession>
<evidence type="ECO:0000313" key="2">
    <source>
        <dbReference type="EMBL" id="GIY88483.1"/>
    </source>
</evidence>
<name>A0AAV4X1E8_9ARAC</name>
<dbReference type="Proteomes" id="UP001054837">
    <property type="component" value="Unassembled WGS sequence"/>
</dbReference>
<comment type="caution">
    <text evidence="2">The sequence shown here is derived from an EMBL/GenBank/DDBJ whole genome shotgun (WGS) entry which is preliminary data.</text>
</comment>
<evidence type="ECO:0000313" key="3">
    <source>
        <dbReference type="Proteomes" id="UP001054837"/>
    </source>
</evidence>
<dbReference type="EMBL" id="BPLQ01015494">
    <property type="protein sequence ID" value="GIY88483.1"/>
    <property type="molecule type" value="Genomic_DNA"/>
</dbReference>
<organism evidence="2 3">
    <name type="scientific">Caerostris darwini</name>
    <dbReference type="NCBI Taxonomy" id="1538125"/>
    <lineage>
        <taxon>Eukaryota</taxon>
        <taxon>Metazoa</taxon>
        <taxon>Ecdysozoa</taxon>
        <taxon>Arthropoda</taxon>
        <taxon>Chelicerata</taxon>
        <taxon>Arachnida</taxon>
        <taxon>Araneae</taxon>
        <taxon>Araneomorphae</taxon>
        <taxon>Entelegynae</taxon>
        <taxon>Araneoidea</taxon>
        <taxon>Araneidae</taxon>
        <taxon>Caerostris</taxon>
    </lineage>
</organism>
<sequence>MGFTLNTLRLFCPVKRDIQFEFSKKKRRKTKRKRVVNAFFPSPSALSICRRSTKACPKWSTSPSPRAHRVPQFEPLFRVKTIVRSSPCAEGSTDASAARRNDGRRRFIASTHR</sequence>
<reference evidence="2 3" key="1">
    <citation type="submission" date="2021-06" db="EMBL/GenBank/DDBJ databases">
        <title>Caerostris darwini draft genome.</title>
        <authorList>
            <person name="Kono N."/>
            <person name="Arakawa K."/>
        </authorList>
    </citation>
    <scope>NUCLEOTIDE SEQUENCE [LARGE SCALE GENOMIC DNA]</scope>
</reference>
<feature type="region of interest" description="Disordered" evidence="1">
    <location>
        <begin position="86"/>
        <end position="113"/>
    </location>
</feature>
<evidence type="ECO:0000256" key="1">
    <source>
        <dbReference type="SAM" id="MobiDB-lite"/>
    </source>
</evidence>
<proteinExistence type="predicted"/>